<sequence>MPPLEVTARAHDGHTVVRLRGELDIAAADDLRRRLRAARQAHGDHVILDLEGLEFMDSQGLSVIVACYKAATEAGGSLTLAGPQPIVRRTLEVTGLHRRMTVVGSIDEALAARPPDRPANEGRPSPDGLRPPI</sequence>
<dbReference type="Pfam" id="PF01740">
    <property type="entry name" value="STAS"/>
    <property type="match status" value="1"/>
</dbReference>
<comment type="caution">
    <text evidence="5">The sequence shown here is derived from an EMBL/GenBank/DDBJ whole genome shotgun (WGS) entry which is preliminary data.</text>
</comment>
<dbReference type="RefSeq" id="WP_378042144.1">
    <property type="nucleotide sequence ID" value="NZ_JBHSXE010000001.1"/>
</dbReference>
<dbReference type="PANTHER" id="PTHR33495">
    <property type="entry name" value="ANTI-SIGMA FACTOR ANTAGONIST TM_1081-RELATED-RELATED"/>
    <property type="match status" value="1"/>
</dbReference>
<evidence type="ECO:0000256" key="3">
    <source>
        <dbReference type="SAM" id="MobiDB-lite"/>
    </source>
</evidence>
<dbReference type="EMBL" id="JBHSXS010000010">
    <property type="protein sequence ID" value="MFC6881806.1"/>
    <property type="molecule type" value="Genomic_DNA"/>
</dbReference>
<organism evidence="5 6">
    <name type="scientific">Actinomadura yumaensis</name>
    <dbReference type="NCBI Taxonomy" id="111807"/>
    <lineage>
        <taxon>Bacteria</taxon>
        <taxon>Bacillati</taxon>
        <taxon>Actinomycetota</taxon>
        <taxon>Actinomycetes</taxon>
        <taxon>Streptosporangiales</taxon>
        <taxon>Thermomonosporaceae</taxon>
        <taxon>Actinomadura</taxon>
    </lineage>
</organism>
<dbReference type="PANTHER" id="PTHR33495:SF2">
    <property type="entry name" value="ANTI-SIGMA FACTOR ANTAGONIST TM_1081-RELATED"/>
    <property type="match status" value="1"/>
</dbReference>
<feature type="region of interest" description="Disordered" evidence="3">
    <location>
        <begin position="109"/>
        <end position="133"/>
    </location>
</feature>
<dbReference type="InterPro" id="IPR002645">
    <property type="entry name" value="STAS_dom"/>
</dbReference>
<evidence type="ECO:0000313" key="6">
    <source>
        <dbReference type="Proteomes" id="UP001596380"/>
    </source>
</evidence>
<keyword evidence="6" id="KW-1185">Reference proteome</keyword>
<dbReference type="Proteomes" id="UP001596380">
    <property type="component" value="Unassembled WGS sequence"/>
</dbReference>
<dbReference type="Gene3D" id="3.30.750.24">
    <property type="entry name" value="STAS domain"/>
    <property type="match status" value="1"/>
</dbReference>
<evidence type="ECO:0000313" key="5">
    <source>
        <dbReference type="EMBL" id="MFC6881806.1"/>
    </source>
</evidence>
<accession>A0ABW2CJ36</accession>
<evidence type="ECO:0000256" key="2">
    <source>
        <dbReference type="RuleBase" id="RU003749"/>
    </source>
</evidence>
<gene>
    <name evidence="5" type="ORF">ACFQKB_18770</name>
</gene>
<dbReference type="InterPro" id="IPR003658">
    <property type="entry name" value="Anti-sigma_ant"/>
</dbReference>
<protein>
    <recommendedName>
        <fullName evidence="2">Anti-sigma factor antagonist</fullName>
    </recommendedName>
</protein>
<dbReference type="CDD" id="cd07043">
    <property type="entry name" value="STAS_anti-anti-sigma_factors"/>
    <property type="match status" value="1"/>
</dbReference>
<dbReference type="PROSITE" id="PS50801">
    <property type="entry name" value="STAS"/>
    <property type="match status" value="1"/>
</dbReference>
<feature type="domain" description="STAS" evidence="4">
    <location>
        <begin position="4"/>
        <end position="113"/>
    </location>
</feature>
<dbReference type="SUPFAM" id="SSF52091">
    <property type="entry name" value="SpoIIaa-like"/>
    <property type="match status" value="1"/>
</dbReference>
<dbReference type="InterPro" id="IPR036513">
    <property type="entry name" value="STAS_dom_sf"/>
</dbReference>
<comment type="similarity">
    <text evidence="1 2">Belongs to the anti-sigma-factor antagonist family.</text>
</comment>
<evidence type="ECO:0000259" key="4">
    <source>
        <dbReference type="PROSITE" id="PS50801"/>
    </source>
</evidence>
<name>A0ABW2CJ36_9ACTN</name>
<reference evidence="6" key="1">
    <citation type="journal article" date="2019" name="Int. J. Syst. Evol. Microbiol.">
        <title>The Global Catalogue of Microorganisms (GCM) 10K type strain sequencing project: providing services to taxonomists for standard genome sequencing and annotation.</title>
        <authorList>
            <consortium name="The Broad Institute Genomics Platform"/>
            <consortium name="The Broad Institute Genome Sequencing Center for Infectious Disease"/>
            <person name="Wu L."/>
            <person name="Ma J."/>
        </authorList>
    </citation>
    <scope>NUCLEOTIDE SEQUENCE [LARGE SCALE GENOMIC DNA]</scope>
    <source>
        <strain evidence="6">JCM 3369</strain>
    </source>
</reference>
<evidence type="ECO:0000256" key="1">
    <source>
        <dbReference type="ARBA" id="ARBA00009013"/>
    </source>
</evidence>
<dbReference type="NCBIfam" id="TIGR00377">
    <property type="entry name" value="ant_ant_sig"/>
    <property type="match status" value="1"/>
</dbReference>
<proteinExistence type="inferred from homology"/>